<keyword evidence="2" id="KW-1185">Reference proteome</keyword>
<evidence type="ECO:0000313" key="1">
    <source>
        <dbReference type="EMBL" id="GFU57955.1"/>
    </source>
</evidence>
<name>A0A8X6R4D6_NEPPI</name>
<dbReference type="Proteomes" id="UP000887013">
    <property type="component" value="Unassembled WGS sequence"/>
</dbReference>
<sequence length="98" mass="10739">MHYRMFTRIESARALFENNDVTMFLASLLIRSHPPNISAAGCSTGSCVTFEVSHPDCPVMVSGTLPHLSSRSIEFNPTEGGGLPHLCLQFRFGESPEV</sequence>
<proteinExistence type="predicted"/>
<dbReference type="AlphaFoldDB" id="A0A8X6R4D6"/>
<evidence type="ECO:0000313" key="2">
    <source>
        <dbReference type="Proteomes" id="UP000887013"/>
    </source>
</evidence>
<comment type="caution">
    <text evidence="1">The sequence shown here is derived from an EMBL/GenBank/DDBJ whole genome shotgun (WGS) entry which is preliminary data.</text>
</comment>
<organism evidence="1 2">
    <name type="scientific">Nephila pilipes</name>
    <name type="common">Giant wood spider</name>
    <name type="synonym">Nephila maculata</name>
    <dbReference type="NCBI Taxonomy" id="299642"/>
    <lineage>
        <taxon>Eukaryota</taxon>
        <taxon>Metazoa</taxon>
        <taxon>Ecdysozoa</taxon>
        <taxon>Arthropoda</taxon>
        <taxon>Chelicerata</taxon>
        <taxon>Arachnida</taxon>
        <taxon>Araneae</taxon>
        <taxon>Araneomorphae</taxon>
        <taxon>Entelegynae</taxon>
        <taxon>Araneoidea</taxon>
        <taxon>Nephilidae</taxon>
        <taxon>Nephila</taxon>
    </lineage>
</organism>
<reference evidence="1" key="1">
    <citation type="submission" date="2020-08" db="EMBL/GenBank/DDBJ databases">
        <title>Multicomponent nature underlies the extraordinary mechanical properties of spider dragline silk.</title>
        <authorList>
            <person name="Kono N."/>
            <person name="Nakamura H."/>
            <person name="Mori M."/>
            <person name="Yoshida Y."/>
            <person name="Ohtoshi R."/>
            <person name="Malay A.D."/>
            <person name="Moran D.A.P."/>
            <person name="Tomita M."/>
            <person name="Numata K."/>
            <person name="Arakawa K."/>
        </authorList>
    </citation>
    <scope>NUCLEOTIDE SEQUENCE</scope>
</reference>
<dbReference type="EMBL" id="BMAW01039991">
    <property type="protein sequence ID" value="GFU57955.1"/>
    <property type="molecule type" value="Genomic_DNA"/>
</dbReference>
<protein>
    <submittedName>
        <fullName evidence="1">Uncharacterized protein</fullName>
    </submittedName>
</protein>
<gene>
    <name evidence="1" type="ORF">NPIL_369531</name>
</gene>
<accession>A0A8X6R4D6</accession>